<reference evidence="8 9" key="1">
    <citation type="submission" date="2024-03" db="EMBL/GenBank/DDBJ databases">
        <title>A high-quality draft genome sequence of Diaporthe vaccinii, a causative agent of upright dieback and viscid rot disease in cranberry plants.</title>
        <authorList>
            <person name="Sarrasin M."/>
            <person name="Lang B.F."/>
            <person name="Burger G."/>
        </authorList>
    </citation>
    <scope>NUCLEOTIDE SEQUENCE [LARGE SCALE GENOMIC DNA]</scope>
    <source>
        <strain evidence="8 9">IS7</strain>
    </source>
</reference>
<dbReference type="Proteomes" id="UP001600888">
    <property type="component" value="Unassembled WGS sequence"/>
</dbReference>
<keyword evidence="3" id="KW-0805">Transcription regulation</keyword>
<keyword evidence="6" id="KW-0539">Nucleus</keyword>
<comment type="caution">
    <text evidence="8">The sequence shown here is derived from an EMBL/GenBank/DDBJ whole genome shotgun (WGS) entry which is preliminary data.</text>
</comment>
<dbReference type="InterPro" id="IPR011425">
    <property type="entry name" value="Med9"/>
</dbReference>
<comment type="similarity">
    <text evidence="2">Belongs to the Mediator complex subunit 9 family.</text>
</comment>
<evidence type="ECO:0000256" key="6">
    <source>
        <dbReference type="ARBA" id="ARBA00023242"/>
    </source>
</evidence>
<name>A0ABR4DWI7_9PEZI</name>
<evidence type="ECO:0000313" key="9">
    <source>
        <dbReference type="Proteomes" id="UP001600888"/>
    </source>
</evidence>
<evidence type="ECO:0008006" key="10">
    <source>
        <dbReference type="Google" id="ProtNLM"/>
    </source>
</evidence>
<feature type="compositionally biased region" description="Basic and acidic residues" evidence="7">
    <location>
        <begin position="222"/>
        <end position="239"/>
    </location>
</feature>
<evidence type="ECO:0000313" key="8">
    <source>
        <dbReference type="EMBL" id="KAL2274733.1"/>
    </source>
</evidence>
<feature type="compositionally biased region" description="Polar residues" evidence="7">
    <location>
        <begin position="489"/>
        <end position="498"/>
    </location>
</feature>
<feature type="compositionally biased region" description="Polar residues" evidence="7">
    <location>
        <begin position="194"/>
        <end position="204"/>
    </location>
</feature>
<evidence type="ECO:0000256" key="3">
    <source>
        <dbReference type="ARBA" id="ARBA00023015"/>
    </source>
</evidence>
<accession>A0ABR4DWI7</accession>
<feature type="region of interest" description="Disordered" evidence="7">
    <location>
        <begin position="554"/>
        <end position="713"/>
    </location>
</feature>
<feature type="region of interest" description="Disordered" evidence="7">
    <location>
        <begin position="1"/>
        <end position="25"/>
    </location>
</feature>
<feature type="compositionally biased region" description="Polar residues" evidence="7">
    <location>
        <begin position="510"/>
        <end position="520"/>
    </location>
</feature>
<evidence type="ECO:0000256" key="5">
    <source>
        <dbReference type="ARBA" id="ARBA00023163"/>
    </source>
</evidence>
<protein>
    <recommendedName>
        <fullName evidence="10">Mediator complex subunit 9</fullName>
    </recommendedName>
</protein>
<evidence type="ECO:0000256" key="1">
    <source>
        <dbReference type="ARBA" id="ARBA00004123"/>
    </source>
</evidence>
<evidence type="ECO:0000256" key="4">
    <source>
        <dbReference type="ARBA" id="ARBA00023159"/>
    </source>
</evidence>
<feature type="region of interest" description="Disordered" evidence="7">
    <location>
        <begin position="41"/>
        <end position="86"/>
    </location>
</feature>
<organism evidence="8 9">
    <name type="scientific">Diaporthe vaccinii</name>
    <dbReference type="NCBI Taxonomy" id="105482"/>
    <lineage>
        <taxon>Eukaryota</taxon>
        <taxon>Fungi</taxon>
        <taxon>Dikarya</taxon>
        <taxon>Ascomycota</taxon>
        <taxon>Pezizomycotina</taxon>
        <taxon>Sordariomycetes</taxon>
        <taxon>Sordariomycetidae</taxon>
        <taxon>Diaporthales</taxon>
        <taxon>Diaporthaceae</taxon>
        <taxon>Diaporthe</taxon>
        <taxon>Diaporthe eres species complex</taxon>
    </lineage>
</organism>
<keyword evidence="5" id="KW-0804">Transcription</keyword>
<comment type="subcellular location">
    <subcellularLocation>
        <location evidence="1">Nucleus</location>
    </subcellularLocation>
</comment>
<evidence type="ECO:0000256" key="7">
    <source>
        <dbReference type="SAM" id="MobiDB-lite"/>
    </source>
</evidence>
<gene>
    <name evidence="8" type="ORF">FJTKL_03011</name>
</gene>
<keyword evidence="9" id="KW-1185">Reference proteome</keyword>
<feature type="compositionally biased region" description="Basic and acidic residues" evidence="7">
    <location>
        <begin position="266"/>
        <end position="278"/>
    </location>
</feature>
<dbReference type="Pfam" id="PF07544">
    <property type="entry name" value="Med9"/>
    <property type="match status" value="1"/>
</dbReference>
<keyword evidence="4" id="KW-0010">Activator</keyword>
<feature type="compositionally biased region" description="Acidic residues" evidence="7">
    <location>
        <begin position="688"/>
        <end position="713"/>
    </location>
</feature>
<proteinExistence type="inferred from homology"/>
<feature type="compositionally biased region" description="Basic residues" evidence="7">
    <location>
        <begin position="582"/>
        <end position="591"/>
    </location>
</feature>
<dbReference type="EMBL" id="JBAWTH010000150">
    <property type="protein sequence ID" value="KAL2274733.1"/>
    <property type="molecule type" value="Genomic_DNA"/>
</dbReference>
<feature type="region of interest" description="Disordered" evidence="7">
    <location>
        <begin position="161"/>
        <end position="306"/>
    </location>
</feature>
<evidence type="ECO:0000256" key="2">
    <source>
        <dbReference type="ARBA" id="ARBA00008089"/>
    </source>
</evidence>
<sequence>MASTSDPDANPQALPAGLTPDSVDVPSELYTILSRLRYADKNGASTNGDGDSSKPGANTPAGGLSGSTPSGGAIAPANGTDTKTLSTKDLTAATDPLKHKIQRARAAVHTLPDITRTIPEQEVEIKEWQDKIESQRKVLQQLKEFGIQFSHGSTDVEMGGTGIIRDDRAPVSSPVTPTPKGRNVAAEAEGDVATDSSGVGSQTRIPDRPLQPDIDAYGSGSHIEDTHQEQAQSHSRDASKPIPFRIPASTGQLEDHQDDDPFSDTGRYEALDAGRVEQETEATGSKDVVCENAVSSPPVDSGQVEDSVTDDVLAPHVIDEKPLEQHLERPLKQPLEEPHGVHGASTAASVLNNMETEPEKEETLVLEAINRDTQTAPLLHPQQHYQPDTVGRNAVSLPAIDIGLAEESTMNSAVAPHVINREPHEQLHEQLHEQEQSHEQHGASMACIGLIAVEIEPEKEEPAVLQTIDDDMPTVPPPHPQQHSPNQSFSISDAQSASPKGKQVIEATTEPASDNESAASSLDAPKYLVTIPIPLHYHEVRNYLWFKKSIADGQPAPETQTEPRTPSPKKPPKKAPGISGARRMRASKKTPSKAPADDENWSPRLSRSAKNAAKEAEAAAAQGASPPPRATPIKKIILHFTRKPKVDTEVDTDGNAAPETEAEEESSRESMETSDEPGVQGGSFYDGPADEPDPDADENEDEDADAEEEVMLL</sequence>
<feature type="region of interest" description="Disordered" evidence="7">
    <location>
        <begin position="468"/>
        <end position="520"/>
    </location>
</feature>